<evidence type="ECO:0000256" key="1">
    <source>
        <dbReference type="SAM" id="Coils"/>
    </source>
</evidence>
<dbReference type="EMBL" id="GL732822">
    <property type="protein sequence ID" value="EFX64505.1"/>
    <property type="molecule type" value="Genomic_DNA"/>
</dbReference>
<name>E9HUT2_DAPPU</name>
<keyword evidence="3" id="KW-1185">Reference proteome</keyword>
<proteinExistence type="predicted"/>
<evidence type="ECO:0000313" key="3">
    <source>
        <dbReference type="Proteomes" id="UP000000305"/>
    </source>
</evidence>
<dbReference type="KEGG" id="dpx:DAPPUDRAFT_334130"/>
<feature type="coiled-coil region" evidence="1">
    <location>
        <begin position="16"/>
        <end position="43"/>
    </location>
</feature>
<keyword evidence="1" id="KW-0175">Coiled coil</keyword>
<organism evidence="2 3">
    <name type="scientific">Daphnia pulex</name>
    <name type="common">Water flea</name>
    <dbReference type="NCBI Taxonomy" id="6669"/>
    <lineage>
        <taxon>Eukaryota</taxon>
        <taxon>Metazoa</taxon>
        <taxon>Ecdysozoa</taxon>
        <taxon>Arthropoda</taxon>
        <taxon>Crustacea</taxon>
        <taxon>Branchiopoda</taxon>
        <taxon>Diplostraca</taxon>
        <taxon>Cladocera</taxon>
        <taxon>Anomopoda</taxon>
        <taxon>Daphniidae</taxon>
        <taxon>Daphnia</taxon>
    </lineage>
</organism>
<gene>
    <name evidence="2" type="ORF">DAPPUDRAFT_334130</name>
</gene>
<sequence length="82" mass="9105">MENIMEPEAEDPGITIAVLRDSLAKKTAEVENLKERIAKIEQIAVLAKTFSFDVQTLLGNFRETPQEIAGAAEIEAEMFPEN</sequence>
<dbReference type="Proteomes" id="UP000000305">
    <property type="component" value="Unassembled WGS sequence"/>
</dbReference>
<evidence type="ECO:0000313" key="2">
    <source>
        <dbReference type="EMBL" id="EFX64505.1"/>
    </source>
</evidence>
<reference evidence="2 3" key="1">
    <citation type="journal article" date="2011" name="Science">
        <title>The ecoresponsive genome of Daphnia pulex.</title>
        <authorList>
            <person name="Colbourne J.K."/>
            <person name="Pfrender M.E."/>
            <person name="Gilbert D."/>
            <person name="Thomas W.K."/>
            <person name="Tucker A."/>
            <person name="Oakley T.H."/>
            <person name="Tokishita S."/>
            <person name="Aerts A."/>
            <person name="Arnold G.J."/>
            <person name="Basu M.K."/>
            <person name="Bauer D.J."/>
            <person name="Caceres C.E."/>
            <person name="Carmel L."/>
            <person name="Casola C."/>
            <person name="Choi J.H."/>
            <person name="Detter J.C."/>
            <person name="Dong Q."/>
            <person name="Dusheyko S."/>
            <person name="Eads B.D."/>
            <person name="Frohlich T."/>
            <person name="Geiler-Samerotte K.A."/>
            <person name="Gerlach D."/>
            <person name="Hatcher P."/>
            <person name="Jogdeo S."/>
            <person name="Krijgsveld J."/>
            <person name="Kriventseva E.V."/>
            <person name="Kultz D."/>
            <person name="Laforsch C."/>
            <person name="Lindquist E."/>
            <person name="Lopez J."/>
            <person name="Manak J.R."/>
            <person name="Muller J."/>
            <person name="Pangilinan J."/>
            <person name="Patwardhan R.P."/>
            <person name="Pitluck S."/>
            <person name="Pritham E.J."/>
            <person name="Rechtsteiner A."/>
            <person name="Rho M."/>
            <person name="Rogozin I.B."/>
            <person name="Sakarya O."/>
            <person name="Salamov A."/>
            <person name="Schaack S."/>
            <person name="Shapiro H."/>
            <person name="Shiga Y."/>
            <person name="Skalitzky C."/>
            <person name="Smith Z."/>
            <person name="Souvorov A."/>
            <person name="Sung W."/>
            <person name="Tang Z."/>
            <person name="Tsuchiya D."/>
            <person name="Tu H."/>
            <person name="Vos H."/>
            <person name="Wang M."/>
            <person name="Wolf Y.I."/>
            <person name="Yamagata H."/>
            <person name="Yamada T."/>
            <person name="Ye Y."/>
            <person name="Shaw J.R."/>
            <person name="Andrews J."/>
            <person name="Crease T.J."/>
            <person name="Tang H."/>
            <person name="Lucas S.M."/>
            <person name="Robertson H.M."/>
            <person name="Bork P."/>
            <person name="Koonin E.V."/>
            <person name="Zdobnov E.M."/>
            <person name="Grigoriev I.V."/>
            <person name="Lynch M."/>
            <person name="Boore J.L."/>
        </authorList>
    </citation>
    <scope>NUCLEOTIDE SEQUENCE [LARGE SCALE GENOMIC DNA]</scope>
</reference>
<protein>
    <submittedName>
        <fullName evidence="2">Uncharacterized protein</fullName>
    </submittedName>
</protein>
<dbReference type="InParanoid" id="E9HUT2"/>
<accession>E9HUT2</accession>
<dbReference type="AlphaFoldDB" id="E9HUT2"/>
<dbReference type="HOGENOM" id="CLU_2560596_0_0_1"/>